<gene>
    <name evidence="2" type="ORF">Ahy_A07g031515</name>
</gene>
<name>A0A445C463_ARAHY</name>
<dbReference type="STRING" id="3818.A0A445C463"/>
<accession>A0A445C463</accession>
<evidence type="ECO:0000313" key="3">
    <source>
        <dbReference type="Proteomes" id="UP000289738"/>
    </source>
</evidence>
<sequence>MASYVSSNTESPLSLELVLATRLPTVIAGSYSYIIPIISIVQAKRYDLYTDPYEIFTQTKRDSKCLDRKCIFPDASSSGTSPSMVQLSSNGGLHSLLPTKSDASKLCN</sequence>
<reference evidence="2 3" key="1">
    <citation type="submission" date="2019-01" db="EMBL/GenBank/DDBJ databases">
        <title>Sequencing of cultivated peanut Arachis hypogaea provides insights into genome evolution and oil improvement.</title>
        <authorList>
            <person name="Chen X."/>
        </authorList>
    </citation>
    <scope>NUCLEOTIDE SEQUENCE [LARGE SCALE GENOMIC DNA]</scope>
    <source>
        <strain evidence="3">cv. Fuhuasheng</strain>
        <tissue evidence="2">Leaves</tissue>
    </source>
</reference>
<dbReference type="EMBL" id="SDMP01000007">
    <property type="protein sequence ID" value="RYR45709.1"/>
    <property type="molecule type" value="Genomic_DNA"/>
</dbReference>
<organism evidence="2 3">
    <name type="scientific">Arachis hypogaea</name>
    <name type="common">Peanut</name>
    <dbReference type="NCBI Taxonomy" id="3818"/>
    <lineage>
        <taxon>Eukaryota</taxon>
        <taxon>Viridiplantae</taxon>
        <taxon>Streptophyta</taxon>
        <taxon>Embryophyta</taxon>
        <taxon>Tracheophyta</taxon>
        <taxon>Spermatophyta</taxon>
        <taxon>Magnoliopsida</taxon>
        <taxon>eudicotyledons</taxon>
        <taxon>Gunneridae</taxon>
        <taxon>Pentapetalae</taxon>
        <taxon>rosids</taxon>
        <taxon>fabids</taxon>
        <taxon>Fabales</taxon>
        <taxon>Fabaceae</taxon>
        <taxon>Papilionoideae</taxon>
        <taxon>50 kb inversion clade</taxon>
        <taxon>dalbergioids sensu lato</taxon>
        <taxon>Dalbergieae</taxon>
        <taxon>Pterocarpus clade</taxon>
        <taxon>Arachis</taxon>
    </lineage>
</organism>
<dbReference type="AlphaFoldDB" id="A0A445C463"/>
<comment type="caution">
    <text evidence="2">The sequence shown here is derived from an EMBL/GenBank/DDBJ whole genome shotgun (WGS) entry which is preliminary data.</text>
</comment>
<feature type="region of interest" description="Disordered" evidence="1">
    <location>
        <begin position="76"/>
        <end position="108"/>
    </location>
</feature>
<dbReference type="Proteomes" id="UP000289738">
    <property type="component" value="Chromosome A07"/>
</dbReference>
<evidence type="ECO:0000256" key="1">
    <source>
        <dbReference type="SAM" id="MobiDB-lite"/>
    </source>
</evidence>
<proteinExistence type="predicted"/>
<feature type="compositionally biased region" description="Polar residues" evidence="1">
    <location>
        <begin position="76"/>
        <end position="92"/>
    </location>
</feature>
<keyword evidence="3" id="KW-1185">Reference proteome</keyword>
<protein>
    <submittedName>
        <fullName evidence="2">Uncharacterized protein</fullName>
    </submittedName>
</protein>
<evidence type="ECO:0000313" key="2">
    <source>
        <dbReference type="EMBL" id="RYR45709.1"/>
    </source>
</evidence>